<feature type="region of interest" description="Disordered" evidence="1">
    <location>
        <begin position="231"/>
        <end position="278"/>
    </location>
</feature>
<evidence type="ECO:0000256" key="1">
    <source>
        <dbReference type="SAM" id="MobiDB-lite"/>
    </source>
</evidence>
<reference evidence="2 3" key="1">
    <citation type="submission" date="2024-05" db="EMBL/GenBank/DDBJ databases">
        <title>Culex pipiens pipiens assembly and annotation.</title>
        <authorList>
            <person name="Alout H."/>
            <person name="Durand T."/>
        </authorList>
    </citation>
    <scope>NUCLEOTIDE SEQUENCE [LARGE SCALE GENOMIC DNA]</scope>
    <source>
        <strain evidence="2">HA-2024</strain>
        <tissue evidence="2">Whole body</tissue>
    </source>
</reference>
<proteinExistence type="predicted"/>
<dbReference type="AlphaFoldDB" id="A0ABD1CAT3"/>
<feature type="compositionally biased region" description="Basic and acidic residues" evidence="1">
    <location>
        <begin position="72"/>
        <end position="90"/>
    </location>
</feature>
<feature type="region of interest" description="Disordered" evidence="1">
    <location>
        <begin position="301"/>
        <end position="390"/>
    </location>
</feature>
<dbReference type="EMBL" id="JBEHCU010014360">
    <property type="protein sequence ID" value="KAL1373453.1"/>
    <property type="molecule type" value="Genomic_DNA"/>
</dbReference>
<feature type="compositionally biased region" description="Low complexity" evidence="1">
    <location>
        <begin position="237"/>
        <end position="256"/>
    </location>
</feature>
<name>A0ABD1CAT3_CULPP</name>
<sequence>MRGCKQKFIMMRSSLPWSRWPSHVVAAAVLCCCICVLLPLVQGLDGQEIDLEFANHGRDTAVATADKVVSDSKHADVATRRKPTESWVVRRRDKPNKSSSKKFVETDWVEDSQQYGKSKKSIYDKKYFDYLPAELKDSPETSADVPLSKRTNSRRIRRGAESTDDADESRRSKRHGWYVQPVASYSYTVPQMVYSVGSWPPVVSQQYPTVYQQQPSLPFGPTYGNRGPFTTPATVDRTYLPPTTTRRPNSTPPDRTYLPVPTPSPNGEGPVDGGLGNRFNFENNPDRFVFDVVYDNNRVNYNLMPRPQQGRIPPTTRRPQASFRPETATVGDPGRTTTTPRPSIQHNSDDDYDWSSLGLDSDIGNRLGAGGDDSNNDVSGSGAGNQNRKKPSKCTWAIANCCSHNSDRIRYYCFEQNQCYGAFWGENVCRRYFQAALKEIETYYDI</sequence>
<accession>A0ABD1CAT3</accession>
<dbReference type="Proteomes" id="UP001562425">
    <property type="component" value="Unassembled WGS sequence"/>
</dbReference>
<feature type="region of interest" description="Disordered" evidence="1">
    <location>
        <begin position="72"/>
        <end position="102"/>
    </location>
</feature>
<evidence type="ECO:0008006" key="4">
    <source>
        <dbReference type="Google" id="ProtNLM"/>
    </source>
</evidence>
<organism evidence="2 3">
    <name type="scientific">Culex pipiens pipiens</name>
    <name type="common">Northern house mosquito</name>
    <dbReference type="NCBI Taxonomy" id="38569"/>
    <lineage>
        <taxon>Eukaryota</taxon>
        <taxon>Metazoa</taxon>
        <taxon>Ecdysozoa</taxon>
        <taxon>Arthropoda</taxon>
        <taxon>Hexapoda</taxon>
        <taxon>Insecta</taxon>
        <taxon>Pterygota</taxon>
        <taxon>Neoptera</taxon>
        <taxon>Endopterygota</taxon>
        <taxon>Diptera</taxon>
        <taxon>Nematocera</taxon>
        <taxon>Culicoidea</taxon>
        <taxon>Culicidae</taxon>
        <taxon>Culicinae</taxon>
        <taxon>Culicini</taxon>
        <taxon>Culex</taxon>
        <taxon>Culex</taxon>
    </lineage>
</organism>
<evidence type="ECO:0000313" key="2">
    <source>
        <dbReference type="EMBL" id="KAL1373453.1"/>
    </source>
</evidence>
<comment type="caution">
    <text evidence="2">The sequence shown here is derived from an EMBL/GenBank/DDBJ whole genome shotgun (WGS) entry which is preliminary data.</text>
</comment>
<keyword evidence="3" id="KW-1185">Reference proteome</keyword>
<evidence type="ECO:0000313" key="3">
    <source>
        <dbReference type="Proteomes" id="UP001562425"/>
    </source>
</evidence>
<protein>
    <recommendedName>
        <fullName evidence="4">Vesicle coat complex copii subunit sfb3</fullName>
    </recommendedName>
</protein>
<feature type="region of interest" description="Disordered" evidence="1">
    <location>
        <begin position="138"/>
        <end position="173"/>
    </location>
</feature>
<gene>
    <name evidence="2" type="ORF">pipiens_005177</name>
</gene>